<feature type="domain" description="PPM-type phosphatase" evidence="1">
    <location>
        <begin position="10"/>
        <end position="366"/>
    </location>
</feature>
<dbReference type="SMART" id="SM00332">
    <property type="entry name" value="PP2Cc"/>
    <property type="match status" value="1"/>
</dbReference>
<reference evidence="2" key="1">
    <citation type="submission" date="2021-01" db="EMBL/GenBank/DDBJ databases">
        <authorList>
            <person name="Corre E."/>
            <person name="Pelletier E."/>
            <person name="Niang G."/>
            <person name="Scheremetjew M."/>
            <person name="Finn R."/>
            <person name="Kale V."/>
            <person name="Holt S."/>
            <person name="Cochrane G."/>
            <person name="Meng A."/>
            <person name="Brown T."/>
            <person name="Cohen L."/>
        </authorList>
    </citation>
    <scope>NUCLEOTIDE SEQUENCE</scope>
    <source>
        <strain evidence="2">UTEX LB 985</strain>
    </source>
</reference>
<dbReference type="InterPro" id="IPR036457">
    <property type="entry name" value="PPM-type-like_dom_sf"/>
</dbReference>
<accession>A0A7S2FIX1</accession>
<proteinExistence type="predicted"/>
<gene>
    <name evidence="2" type="ORF">CBRE1094_LOCUS1505</name>
</gene>
<protein>
    <recommendedName>
        <fullName evidence="1">PPM-type phosphatase domain-containing protein</fullName>
    </recommendedName>
</protein>
<dbReference type="InterPro" id="IPR015655">
    <property type="entry name" value="PP2C"/>
</dbReference>
<dbReference type="SUPFAM" id="SSF81606">
    <property type="entry name" value="PP2C-like"/>
    <property type="match status" value="1"/>
</dbReference>
<dbReference type="PANTHER" id="PTHR13832">
    <property type="entry name" value="PROTEIN PHOSPHATASE 2C"/>
    <property type="match status" value="1"/>
</dbReference>
<dbReference type="InterPro" id="IPR001932">
    <property type="entry name" value="PPM-type_phosphatase-like_dom"/>
</dbReference>
<name>A0A7S2FIX1_9EUKA</name>
<dbReference type="PANTHER" id="PTHR13832:SF827">
    <property type="entry name" value="PROTEIN PHOSPHATASE 1L"/>
    <property type="match status" value="1"/>
</dbReference>
<dbReference type="Gene3D" id="3.60.40.10">
    <property type="entry name" value="PPM-type phosphatase domain"/>
    <property type="match status" value="2"/>
</dbReference>
<evidence type="ECO:0000259" key="1">
    <source>
        <dbReference type="PROSITE" id="PS51746"/>
    </source>
</evidence>
<organism evidence="2">
    <name type="scientific">Haptolina brevifila</name>
    <dbReference type="NCBI Taxonomy" id="156173"/>
    <lineage>
        <taxon>Eukaryota</taxon>
        <taxon>Haptista</taxon>
        <taxon>Haptophyta</taxon>
        <taxon>Prymnesiophyceae</taxon>
        <taxon>Prymnesiales</taxon>
        <taxon>Prymnesiaceae</taxon>
        <taxon>Haptolina</taxon>
    </lineage>
</organism>
<sequence>MSEEVEKAPVISYAKANRESKKGEDAACALLPSDGAPACFAIFDGHSGKTFANKCSELVCQRLMEKGPPFTAENIKNVLWAVDEEVGKKEIADGATAQILCIEQVGDKLKGTFAWCGDSSAVVCDTSAEPGSVFFATESHTAGPDHQGGGSWKSEKGRIEFYRAVRKKLDHNKEAPHDTLKDDTTMEQIKEACGKVDQQILDNLGKPVDDEEYDILFRAFRRGKIIAQTFPDGAKSRKKVYVRQRDKDHDANQVWVVATAEDRADPGYSDLQMTRSMGDWKAADMVLPNAQIHTFEVPADGIYRVCLASDGLWDVCSFAESCKHMKQAKSVQAAAKSLLKIAEKEYLEVRGHELMDDDTTLLLIELNPAGVKYNAPKEVGGGCCNVS</sequence>
<evidence type="ECO:0000313" key="2">
    <source>
        <dbReference type="EMBL" id="CAD9395765.1"/>
    </source>
</evidence>
<dbReference type="EMBL" id="HBGU01002830">
    <property type="protein sequence ID" value="CAD9395765.1"/>
    <property type="molecule type" value="Transcribed_RNA"/>
</dbReference>
<dbReference type="GO" id="GO:0004722">
    <property type="term" value="F:protein serine/threonine phosphatase activity"/>
    <property type="evidence" value="ECO:0007669"/>
    <property type="project" value="InterPro"/>
</dbReference>
<dbReference type="AlphaFoldDB" id="A0A7S2FIX1"/>
<dbReference type="PROSITE" id="PS51746">
    <property type="entry name" value="PPM_2"/>
    <property type="match status" value="1"/>
</dbReference>
<dbReference type="Pfam" id="PF00481">
    <property type="entry name" value="PP2C"/>
    <property type="match status" value="2"/>
</dbReference>